<sequence length="112" mass="12689">MCHVRSQAPSLSHSLEAFVVMIVEINSVEGVDRWLPFFDKIQNLAKNNPGLMTLRSTDLLPSSWKLDGCCMVTTLSPGVYSKMPLRLSAQRKVGRVQQRYIETTTLKNLKYC</sequence>
<accession>A0AAD8MP77</accession>
<gene>
    <name evidence="1" type="ORF">POM88_027130</name>
</gene>
<reference evidence="1" key="2">
    <citation type="submission" date="2023-05" db="EMBL/GenBank/DDBJ databases">
        <authorList>
            <person name="Schelkunov M.I."/>
        </authorList>
    </citation>
    <scope>NUCLEOTIDE SEQUENCE</scope>
    <source>
        <strain evidence="1">Hsosn_3</strain>
        <tissue evidence="1">Leaf</tissue>
    </source>
</reference>
<dbReference type="Proteomes" id="UP001237642">
    <property type="component" value="Unassembled WGS sequence"/>
</dbReference>
<dbReference type="EMBL" id="JAUIZM010000006">
    <property type="protein sequence ID" value="KAK1380386.1"/>
    <property type="molecule type" value="Genomic_DNA"/>
</dbReference>
<organism evidence="1 2">
    <name type="scientific">Heracleum sosnowskyi</name>
    <dbReference type="NCBI Taxonomy" id="360622"/>
    <lineage>
        <taxon>Eukaryota</taxon>
        <taxon>Viridiplantae</taxon>
        <taxon>Streptophyta</taxon>
        <taxon>Embryophyta</taxon>
        <taxon>Tracheophyta</taxon>
        <taxon>Spermatophyta</taxon>
        <taxon>Magnoliopsida</taxon>
        <taxon>eudicotyledons</taxon>
        <taxon>Gunneridae</taxon>
        <taxon>Pentapetalae</taxon>
        <taxon>asterids</taxon>
        <taxon>campanulids</taxon>
        <taxon>Apiales</taxon>
        <taxon>Apiaceae</taxon>
        <taxon>Apioideae</taxon>
        <taxon>apioid superclade</taxon>
        <taxon>Tordylieae</taxon>
        <taxon>Tordyliinae</taxon>
        <taxon>Heracleum</taxon>
    </lineage>
</organism>
<evidence type="ECO:0000313" key="2">
    <source>
        <dbReference type="Proteomes" id="UP001237642"/>
    </source>
</evidence>
<dbReference type="AlphaFoldDB" id="A0AAD8MP77"/>
<comment type="caution">
    <text evidence="1">The sequence shown here is derived from an EMBL/GenBank/DDBJ whole genome shotgun (WGS) entry which is preliminary data.</text>
</comment>
<reference evidence="1" key="1">
    <citation type="submission" date="2023-02" db="EMBL/GenBank/DDBJ databases">
        <title>Genome of toxic invasive species Heracleum sosnowskyi carries increased number of genes despite the absence of recent whole-genome duplications.</title>
        <authorList>
            <person name="Schelkunov M."/>
            <person name="Shtratnikova V."/>
            <person name="Makarenko M."/>
            <person name="Klepikova A."/>
            <person name="Omelchenko D."/>
            <person name="Novikova G."/>
            <person name="Obukhova E."/>
            <person name="Bogdanov V."/>
            <person name="Penin A."/>
            <person name="Logacheva M."/>
        </authorList>
    </citation>
    <scope>NUCLEOTIDE SEQUENCE</scope>
    <source>
        <strain evidence="1">Hsosn_3</strain>
        <tissue evidence="1">Leaf</tissue>
    </source>
</reference>
<keyword evidence="2" id="KW-1185">Reference proteome</keyword>
<evidence type="ECO:0000313" key="1">
    <source>
        <dbReference type="EMBL" id="KAK1380386.1"/>
    </source>
</evidence>
<dbReference type="InterPro" id="IPR008507">
    <property type="entry name" value="DUF789"/>
</dbReference>
<proteinExistence type="predicted"/>
<dbReference type="Pfam" id="PF05623">
    <property type="entry name" value="DUF789"/>
    <property type="match status" value="1"/>
</dbReference>
<name>A0AAD8MP77_9APIA</name>
<protein>
    <submittedName>
        <fullName evidence="1">Uncharacterized protein</fullName>
    </submittedName>
</protein>